<protein>
    <recommendedName>
        <fullName evidence="6">Oxidative stress 3</fullName>
    </recommendedName>
</protein>
<feature type="region of interest" description="Disordered" evidence="3">
    <location>
        <begin position="62"/>
        <end position="88"/>
    </location>
</feature>
<proteinExistence type="predicted"/>
<evidence type="ECO:0000256" key="2">
    <source>
        <dbReference type="ARBA" id="ARBA00023242"/>
    </source>
</evidence>
<feature type="compositionally biased region" description="Low complexity" evidence="3">
    <location>
        <begin position="62"/>
        <end position="79"/>
    </location>
</feature>
<evidence type="ECO:0000256" key="3">
    <source>
        <dbReference type="SAM" id="MobiDB-lite"/>
    </source>
</evidence>
<reference evidence="4 5" key="1">
    <citation type="submission" date="2020-08" db="EMBL/GenBank/DDBJ databases">
        <title>Plant Genome Project.</title>
        <authorList>
            <person name="Zhang R.-G."/>
        </authorList>
    </citation>
    <scope>NUCLEOTIDE SEQUENCE [LARGE SCALE GENOMIC DNA]</scope>
    <source>
        <tissue evidence="4">Rhizome</tissue>
    </source>
</reference>
<dbReference type="PANTHER" id="PTHR33172">
    <property type="entry name" value="OS08G0516900 PROTEIN"/>
    <property type="match status" value="1"/>
</dbReference>
<dbReference type="InterPro" id="IPR051992">
    <property type="entry name" value="OxStress_Response_Reg"/>
</dbReference>
<evidence type="ECO:0000256" key="1">
    <source>
        <dbReference type="ARBA" id="ARBA00004123"/>
    </source>
</evidence>
<sequence>MKMAAPASPSPACEMGEGAKDDATNGLCLKRIDDDYDDDKRCESSSFYGNSDDSILSTLSDLTDDATSTSPSSSSSLSSNASQFDPNQSSFDLSSLVDDLPIKRGLSKYFEGKSESFRSLSDARCIEDLVKKANPSRKRLKASGDHGFNSTQKHCNRSRFHGRTTWKKTSRGSTVSSLLARRNRSTALFSSKMLNLPPHENLQ</sequence>
<gene>
    <name evidence="4" type="ORF">ZIOFF_013366</name>
</gene>
<name>A0A8J5H9W0_ZINOF</name>
<dbReference type="GO" id="GO:0005634">
    <property type="term" value="C:nucleus"/>
    <property type="evidence" value="ECO:0007669"/>
    <property type="project" value="UniProtKB-SubCell"/>
</dbReference>
<evidence type="ECO:0000313" key="5">
    <source>
        <dbReference type="Proteomes" id="UP000734854"/>
    </source>
</evidence>
<evidence type="ECO:0000313" key="4">
    <source>
        <dbReference type="EMBL" id="KAG6523506.1"/>
    </source>
</evidence>
<dbReference type="PANTHER" id="PTHR33172:SF29">
    <property type="entry name" value="OS06G0559400 PROTEIN"/>
    <property type="match status" value="1"/>
</dbReference>
<keyword evidence="5" id="KW-1185">Reference proteome</keyword>
<keyword evidence="2" id="KW-0539">Nucleus</keyword>
<comment type="subcellular location">
    <subcellularLocation>
        <location evidence="1">Nucleus</location>
    </subcellularLocation>
</comment>
<comment type="caution">
    <text evidence="4">The sequence shown here is derived from an EMBL/GenBank/DDBJ whole genome shotgun (WGS) entry which is preliminary data.</text>
</comment>
<dbReference type="EMBL" id="JACMSC010000004">
    <property type="protein sequence ID" value="KAG6523506.1"/>
    <property type="molecule type" value="Genomic_DNA"/>
</dbReference>
<dbReference type="GO" id="GO:0006950">
    <property type="term" value="P:response to stress"/>
    <property type="evidence" value="ECO:0007669"/>
    <property type="project" value="UniProtKB-ARBA"/>
</dbReference>
<dbReference type="OrthoDB" id="1938584at2759"/>
<dbReference type="AlphaFoldDB" id="A0A8J5H9W0"/>
<evidence type="ECO:0008006" key="6">
    <source>
        <dbReference type="Google" id="ProtNLM"/>
    </source>
</evidence>
<dbReference type="Proteomes" id="UP000734854">
    <property type="component" value="Unassembled WGS sequence"/>
</dbReference>
<feature type="compositionally biased region" description="Low complexity" evidence="3">
    <location>
        <begin position="1"/>
        <end position="12"/>
    </location>
</feature>
<accession>A0A8J5H9W0</accession>
<organism evidence="4 5">
    <name type="scientific">Zingiber officinale</name>
    <name type="common">Ginger</name>
    <name type="synonym">Amomum zingiber</name>
    <dbReference type="NCBI Taxonomy" id="94328"/>
    <lineage>
        <taxon>Eukaryota</taxon>
        <taxon>Viridiplantae</taxon>
        <taxon>Streptophyta</taxon>
        <taxon>Embryophyta</taxon>
        <taxon>Tracheophyta</taxon>
        <taxon>Spermatophyta</taxon>
        <taxon>Magnoliopsida</taxon>
        <taxon>Liliopsida</taxon>
        <taxon>Zingiberales</taxon>
        <taxon>Zingiberaceae</taxon>
        <taxon>Zingiber</taxon>
    </lineage>
</organism>
<feature type="region of interest" description="Disordered" evidence="3">
    <location>
        <begin position="1"/>
        <end position="24"/>
    </location>
</feature>